<organism evidence="1 2">
    <name type="scientific">Hibiscus sabdariffa</name>
    <name type="common">roselle</name>
    <dbReference type="NCBI Taxonomy" id="183260"/>
    <lineage>
        <taxon>Eukaryota</taxon>
        <taxon>Viridiplantae</taxon>
        <taxon>Streptophyta</taxon>
        <taxon>Embryophyta</taxon>
        <taxon>Tracheophyta</taxon>
        <taxon>Spermatophyta</taxon>
        <taxon>Magnoliopsida</taxon>
        <taxon>eudicotyledons</taxon>
        <taxon>Gunneridae</taxon>
        <taxon>Pentapetalae</taxon>
        <taxon>rosids</taxon>
        <taxon>malvids</taxon>
        <taxon>Malvales</taxon>
        <taxon>Malvaceae</taxon>
        <taxon>Malvoideae</taxon>
        <taxon>Hibiscus</taxon>
    </lineage>
</organism>
<dbReference type="EMBL" id="JBBPBM010000021">
    <property type="protein sequence ID" value="KAK8548810.1"/>
    <property type="molecule type" value="Genomic_DNA"/>
</dbReference>
<evidence type="ECO:0000313" key="2">
    <source>
        <dbReference type="Proteomes" id="UP001472677"/>
    </source>
</evidence>
<keyword evidence="2" id="KW-1185">Reference proteome</keyword>
<gene>
    <name evidence="1" type="ORF">V6N12_061714</name>
</gene>
<reference evidence="1 2" key="1">
    <citation type="journal article" date="2024" name="G3 (Bethesda)">
        <title>Genome assembly of Hibiscus sabdariffa L. provides insights into metabolisms of medicinal natural products.</title>
        <authorList>
            <person name="Kim T."/>
        </authorList>
    </citation>
    <scope>NUCLEOTIDE SEQUENCE [LARGE SCALE GENOMIC DNA]</scope>
    <source>
        <strain evidence="1">TK-2024</strain>
        <tissue evidence="1">Old leaves</tissue>
    </source>
</reference>
<proteinExistence type="predicted"/>
<dbReference type="Proteomes" id="UP001472677">
    <property type="component" value="Unassembled WGS sequence"/>
</dbReference>
<accession>A0ABR2DZI7</accession>
<protein>
    <submittedName>
        <fullName evidence="1">Uncharacterized protein</fullName>
    </submittedName>
</protein>
<evidence type="ECO:0000313" key="1">
    <source>
        <dbReference type="EMBL" id="KAK8548810.1"/>
    </source>
</evidence>
<sequence length="131" mass="14519">MPYTLTVPLPVMKASIFRVGSVSITSPALSGTPRVSLSRQRSLAGFSSLSSLIISLHFPIDKRKPRETRTQLRRALFDTDLNIIRLEPRHPGGSRCFTAAIPKEEYVSDCEVGTEFRMEFGFSGFGFGGQH</sequence>
<comment type="caution">
    <text evidence="1">The sequence shown here is derived from an EMBL/GenBank/DDBJ whole genome shotgun (WGS) entry which is preliminary data.</text>
</comment>
<name>A0ABR2DZI7_9ROSI</name>